<name>A0A0A8YI03_ARUDO</name>
<reference evidence="2" key="1">
    <citation type="submission" date="2014-09" db="EMBL/GenBank/DDBJ databases">
        <authorList>
            <person name="Magalhaes I.L.F."/>
            <person name="Oliveira U."/>
            <person name="Santos F.R."/>
            <person name="Vidigal T.H.D.A."/>
            <person name="Brescovit A.D."/>
            <person name="Santos A.J."/>
        </authorList>
    </citation>
    <scope>NUCLEOTIDE SEQUENCE</scope>
    <source>
        <tissue evidence="2">Shoot tissue taken approximately 20 cm above the soil surface</tissue>
    </source>
</reference>
<protein>
    <submittedName>
        <fullName evidence="2">Uncharacterized protein</fullName>
    </submittedName>
</protein>
<organism evidence="2">
    <name type="scientific">Arundo donax</name>
    <name type="common">Giant reed</name>
    <name type="synonym">Donax arundinaceus</name>
    <dbReference type="NCBI Taxonomy" id="35708"/>
    <lineage>
        <taxon>Eukaryota</taxon>
        <taxon>Viridiplantae</taxon>
        <taxon>Streptophyta</taxon>
        <taxon>Embryophyta</taxon>
        <taxon>Tracheophyta</taxon>
        <taxon>Spermatophyta</taxon>
        <taxon>Magnoliopsida</taxon>
        <taxon>Liliopsida</taxon>
        <taxon>Poales</taxon>
        <taxon>Poaceae</taxon>
        <taxon>PACMAD clade</taxon>
        <taxon>Arundinoideae</taxon>
        <taxon>Arundineae</taxon>
        <taxon>Arundo</taxon>
    </lineage>
</organism>
<dbReference type="AlphaFoldDB" id="A0A0A8YI03"/>
<feature type="compositionally biased region" description="Basic and acidic residues" evidence="1">
    <location>
        <begin position="1"/>
        <end position="16"/>
    </location>
</feature>
<sequence>MAIEHADDRHEQDHPATRTIYKPRSTGAFKDGKG</sequence>
<evidence type="ECO:0000256" key="1">
    <source>
        <dbReference type="SAM" id="MobiDB-lite"/>
    </source>
</evidence>
<feature type="region of interest" description="Disordered" evidence="1">
    <location>
        <begin position="1"/>
        <end position="34"/>
    </location>
</feature>
<proteinExistence type="predicted"/>
<dbReference type="EMBL" id="GBRH01275378">
    <property type="protein sequence ID" value="JAD22517.1"/>
    <property type="molecule type" value="Transcribed_RNA"/>
</dbReference>
<reference evidence="2" key="2">
    <citation type="journal article" date="2015" name="Data Brief">
        <title>Shoot transcriptome of the giant reed, Arundo donax.</title>
        <authorList>
            <person name="Barrero R.A."/>
            <person name="Guerrero F.D."/>
            <person name="Moolhuijzen P."/>
            <person name="Goolsby J.A."/>
            <person name="Tidwell J."/>
            <person name="Bellgard S.E."/>
            <person name="Bellgard M.I."/>
        </authorList>
    </citation>
    <scope>NUCLEOTIDE SEQUENCE</scope>
    <source>
        <tissue evidence="2">Shoot tissue taken approximately 20 cm above the soil surface</tissue>
    </source>
</reference>
<evidence type="ECO:0000313" key="2">
    <source>
        <dbReference type="EMBL" id="JAD22517.1"/>
    </source>
</evidence>
<accession>A0A0A8YI03</accession>